<gene>
    <name evidence="1" type="ORF">SAMN04515666_101794</name>
</gene>
<keyword evidence="2" id="KW-1185">Reference proteome</keyword>
<dbReference type="Proteomes" id="UP000199664">
    <property type="component" value="Unassembled WGS sequence"/>
</dbReference>
<dbReference type="RefSeq" id="WP_143079645.1">
    <property type="nucleotide sequence ID" value="NZ_FOAN01000001.1"/>
</dbReference>
<name>A0A1H7HYY8_9HYPH</name>
<evidence type="ECO:0000313" key="1">
    <source>
        <dbReference type="EMBL" id="SEK54837.1"/>
    </source>
</evidence>
<protein>
    <submittedName>
        <fullName evidence="1">Uncharacterized protein</fullName>
    </submittedName>
</protein>
<dbReference type="OrthoDB" id="1399884at2"/>
<proteinExistence type="predicted"/>
<sequence>MELSELVSQVSDFQQLSPRGRIKIFAWHLHVNAKREIFDNSAIRRCFEELHLADPGVSKYLPRMVSYKELMKAKGGYKLERGVRVDLDKRYGVHHSVVAVSKILTDLPAKIPNINERAFLFEALKCYRAEAFRACIVMVWNLTYAHLLDWILKDPSRLAAFNAAIIKRYPKKVGIIVGSYDNFLDDLKESEVIAICSSAGLFNSNIFKILKDKLDRRNIAAHPSSVVVVQSQADDTVTDLVNNVVLALT</sequence>
<reference evidence="2" key="1">
    <citation type="submission" date="2016-10" db="EMBL/GenBank/DDBJ databases">
        <authorList>
            <person name="Varghese N."/>
            <person name="Submissions S."/>
        </authorList>
    </citation>
    <scope>NUCLEOTIDE SEQUENCE [LARGE SCALE GENOMIC DNA]</scope>
    <source>
        <strain evidence="2">LMG 26383,CCUG 61248,R- 45681</strain>
    </source>
</reference>
<accession>A0A1H7HYY8</accession>
<dbReference type="AlphaFoldDB" id="A0A1H7HYY8"/>
<organism evidence="1 2">
    <name type="scientific">Bosea lupini</name>
    <dbReference type="NCBI Taxonomy" id="1036779"/>
    <lineage>
        <taxon>Bacteria</taxon>
        <taxon>Pseudomonadati</taxon>
        <taxon>Pseudomonadota</taxon>
        <taxon>Alphaproteobacteria</taxon>
        <taxon>Hyphomicrobiales</taxon>
        <taxon>Boseaceae</taxon>
        <taxon>Bosea</taxon>
    </lineage>
</organism>
<dbReference type="EMBL" id="FOAN01000001">
    <property type="protein sequence ID" value="SEK54837.1"/>
    <property type="molecule type" value="Genomic_DNA"/>
</dbReference>
<evidence type="ECO:0000313" key="2">
    <source>
        <dbReference type="Proteomes" id="UP000199664"/>
    </source>
</evidence>